<keyword evidence="3" id="KW-1185">Reference proteome</keyword>
<reference evidence="2" key="1">
    <citation type="submission" date="2021-06" db="EMBL/GenBank/DDBJ databases">
        <authorList>
            <person name="Kallberg Y."/>
            <person name="Tangrot J."/>
            <person name="Rosling A."/>
        </authorList>
    </citation>
    <scope>NUCLEOTIDE SEQUENCE</scope>
    <source>
        <strain evidence="2">MT106</strain>
    </source>
</reference>
<dbReference type="EMBL" id="CAJVPL010003023">
    <property type="protein sequence ID" value="CAG8624480.1"/>
    <property type="molecule type" value="Genomic_DNA"/>
</dbReference>
<evidence type="ECO:0000313" key="2">
    <source>
        <dbReference type="EMBL" id="CAG8624480.1"/>
    </source>
</evidence>
<comment type="caution">
    <text evidence="2">The sequence shown here is derived from an EMBL/GenBank/DDBJ whole genome shotgun (WGS) entry which is preliminary data.</text>
</comment>
<dbReference type="Proteomes" id="UP000789831">
    <property type="component" value="Unassembled WGS sequence"/>
</dbReference>
<evidence type="ECO:0000313" key="3">
    <source>
        <dbReference type="Proteomes" id="UP000789831"/>
    </source>
</evidence>
<name>A0A9N9D1S3_9GLOM</name>
<protein>
    <submittedName>
        <fullName evidence="2">912_t:CDS:1</fullName>
    </submittedName>
</protein>
<feature type="region of interest" description="Disordered" evidence="1">
    <location>
        <begin position="81"/>
        <end position="101"/>
    </location>
</feature>
<accession>A0A9N9D1S3</accession>
<proteinExistence type="predicted"/>
<sequence length="114" mass="11886">MEKRKITLISFLIAISVILSNSFSFSIPIKTSNIVIGSDVVDPDVVGPGRYIDPCPIVTVYDDSFMHDFCLRPKPIPPSDDAVSVGKASPGAGVTSGGVVVTSDETGGTSVTIT</sequence>
<dbReference type="AlphaFoldDB" id="A0A9N9D1S3"/>
<evidence type="ECO:0000256" key="1">
    <source>
        <dbReference type="SAM" id="MobiDB-lite"/>
    </source>
</evidence>
<organism evidence="2 3">
    <name type="scientific">Ambispora gerdemannii</name>
    <dbReference type="NCBI Taxonomy" id="144530"/>
    <lineage>
        <taxon>Eukaryota</taxon>
        <taxon>Fungi</taxon>
        <taxon>Fungi incertae sedis</taxon>
        <taxon>Mucoromycota</taxon>
        <taxon>Glomeromycotina</taxon>
        <taxon>Glomeromycetes</taxon>
        <taxon>Archaeosporales</taxon>
        <taxon>Ambisporaceae</taxon>
        <taxon>Ambispora</taxon>
    </lineage>
</organism>
<gene>
    <name evidence="2" type="ORF">AGERDE_LOCUS10218</name>
</gene>